<protein>
    <recommendedName>
        <fullName evidence="2">Gfd2/YDR514C-like C-terminal domain-containing protein</fullName>
    </recommendedName>
</protein>
<dbReference type="GO" id="GO:0005634">
    <property type="term" value="C:nucleus"/>
    <property type="evidence" value="ECO:0007669"/>
    <property type="project" value="TreeGrafter"/>
</dbReference>
<dbReference type="PANTHER" id="PTHR28083">
    <property type="entry name" value="GOOD FOR FULL DBP5 ACTIVITY PROTEIN 2"/>
    <property type="match status" value="1"/>
</dbReference>
<proteinExistence type="predicted"/>
<dbReference type="PANTHER" id="PTHR28083:SF1">
    <property type="entry name" value="GOOD FOR FULL DBP5 ACTIVITY PROTEIN 2"/>
    <property type="match status" value="1"/>
</dbReference>
<dbReference type="InterPro" id="IPR040151">
    <property type="entry name" value="Gfd2/YDR514C-like"/>
</dbReference>
<feature type="compositionally biased region" description="Basic residues" evidence="1">
    <location>
        <begin position="558"/>
        <end position="572"/>
    </location>
</feature>
<dbReference type="InterPro" id="IPR012337">
    <property type="entry name" value="RNaseH-like_sf"/>
</dbReference>
<feature type="region of interest" description="Disordered" evidence="1">
    <location>
        <begin position="1"/>
        <end position="44"/>
    </location>
</feature>
<dbReference type="InterPro" id="IPR048519">
    <property type="entry name" value="Gfd2/YDR514C-like_C"/>
</dbReference>
<name>A0A6A6W7C4_9PEZI</name>
<dbReference type="RefSeq" id="XP_033600375.1">
    <property type="nucleotide sequence ID" value="XM_033749436.1"/>
</dbReference>
<dbReference type="Pfam" id="PF21762">
    <property type="entry name" value="DEDDh_C"/>
    <property type="match status" value="1"/>
</dbReference>
<feature type="compositionally biased region" description="Pro residues" evidence="1">
    <location>
        <begin position="480"/>
        <end position="519"/>
    </location>
</feature>
<dbReference type="AlphaFoldDB" id="A0A6A6W7C4"/>
<feature type="region of interest" description="Disordered" evidence="1">
    <location>
        <begin position="469"/>
        <end position="591"/>
    </location>
</feature>
<dbReference type="OrthoDB" id="5953249at2759"/>
<evidence type="ECO:0000256" key="1">
    <source>
        <dbReference type="SAM" id="MobiDB-lite"/>
    </source>
</evidence>
<feature type="compositionally biased region" description="Polar residues" evidence="1">
    <location>
        <begin position="12"/>
        <end position="41"/>
    </location>
</feature>
<dbReference type="SUPFAM" id="SSF53098">
    <property type="entry name" value="Ribonuclease H-like"/>
    <property type="match status" value="1"/>
</dbReference>
<feature type="compositionally biased region" description="Low complexity" evidence="1">
    <location>
        <begin position="421"/>
        <end position="453"/>
    </location>
</feature>
<sequence>MATIAGPRAATSFASLQSTTGSNRSADSSNDSGSTNATTSRKFPRYRAVSTGNVHIPAWEPSNSCPTAVTLAQAISWDTRVHERLSNKWVDSIPPLKRLDAYTLIERLVLTLNNPAYIPYPTVHDPIIIAIDLEHFPVREDRQTEVGLAILDTATIKGTTPGPYADYWIQQVRARHLRVWETGTWITYAKNKATGERLWAGNKFQFGTSEWRQVPDIYKEIEEVLRVSIQGRNRPVILVSHHWSQQEQFLSNLFVDQGHLLKRFRLTDFGSIASVIDTESLVSSIGTPRVDLSGALHMKGYSELIRHNAGNDAMYTMILLLRLATDTTMPPNRHAAQQYLIRHTPQELLRRLVLQRLKYRIPLNDGRCSACGRLGHSDVHCVWLNCCAACGKNGFCAHRPKPKDGHAHSPVPPSRPNYGLHITNNNHNNANHMNNNNNHNNLNHMNHNNSNINHINNIHKMNTIITSHRRTTQDNHHTVPAPPPRSAPLHHLPPSPLPLPPPAPTPTATPKPNPNPKPTPTHAQIHTTTTPTTPTTTTTKDLRAEAPIFRPTTTTTSHQKHHPPTPQHRRLPPSHTAAPPSQSPPRPLSPRTRLQNHAAALRAKVLIERRITMQRPAFAESVTEPNEAWGAPEGGYNACLRHVEVDHQVRFCPRRRENYGW</sequence>
<keyword evidence="4" id="KW-1185">Reference proteome</keyword>
<organism evidence="3 4">
    <name type="scientific">Pseudovirgaria hyperparasitica</name>
    <dbReference type="NCBI Taxonomy" id="470096"/>
    <lineage>
        <taxon>Eukaryota</taxon>
        <taxon>Fungi</taxon>
        <taxon>Dikarya</taxon>
        <taxon>Ascomycota</taxon>
        <taxon>Pezizomycotina</taxon>
        <taxon>Dothideomycetes</taxon>
        <taxon>Dothideomycetes incertae sedis</taxon>
        <taxon>Acrospermales</taxon>
        <taxon>Acrospermaceae</taxon>
        <taxon>Pseudovirgaria</taxon>
    </lineage>
</organism>
<evidence type="ECO:0000259" key="2">
    <source>
        <dbReference type="Pfam" id="PF21762"/>
    </source>
</evidence>
<feature type="region of interest" description="Disordered" evidence="1">
    <location>
        <begin position="402"/>
        <end position="453"/>
    </location>
</feature>
<dbReference type="EMBL" id="ML996572">
    <property type="protein sequence ID" value="KAF2757924.1"/>
    <property type="molecule type" value="Genomic_DNA"/>
</dbReference>
<evidence type="ECO:0000313" key="4">
    <source>
        <dbReference type="Proteomes" id="UP000799437"/>
    </source>
</evidence>
<gene>
    <name evidence="3" type="ORF">EJ05DRAFT_538203</name>
</gene>
<dbReference type="GeneID" id="54490490"/>
<accession>A0A6A6W7C4</accession>
<evidence type="ECO:0000313" key="3">
    <source>
        <dbReference type="EMBL" id="KAF2757924.1"/>
    </source>
</evidence>
<dbReference type="Proteomes" id="UP000799437">
    <property type="component" value="Unassembled WGS sequence"/>
</dbReference>
<reference evidence="3" key="1">
    <citation type="journal article" date="2020" name="Stud. Mycol.">
        <title>101 Dothideomycetes genomes: a test case for predicting lifestyles and emergence of pathogens.</title>
        <authorList>
            <person name="Haridas S."/>
            <person name="Albert R."/>
            <person name="Binder M."/>
            <person name="Bloem J."/>
            <person name="Labutti K."/>
            <person name="Salamov A."/>
            <person name="Andreopoulos B."/>
            <person name="Baker S."/>
            <person name="Barry K."/>
            <person name="Bills G."/>
            <person name="Bluhm B."/>
            <person name="Cannon C."/>
            <person name="Castanera R."/>
            <person name="Culley D."/>
            <person name="Daum C."/>
            <person name="Ezra D."/>
            <person name="Gonzalez J."/>
            <person name="Henrissat B."/>
            <person name="Kuo A."/>
            <person name="Liang C."/>
            <person name="Lipzen A."/>
            <person name="Lutzoni F."/>
            <person name="Magnuson J."/>
            <person name="Mondo S."/>
            <person name="Nolan M."/>
            <person name="Ohm R."/>
            <person name="Pangilinan J."/>
            <person name="Park H.-J."/>
            <person name="Ramirez L."/>
            <person name="Alfaro M."/>
            <person name="Sun H."/>
            <person name="Tritt A."/>
            <person name="Yoshinaga Y."/>
            <person name="Zwiers L.-H."/>
            <person name="Turgeon B."/>
            <person name="Goodwin S."/>
            <person name="Spatafora J."/>
            <person name="Crous P."/>
            <person name="Grigoriev I."/>
        </authorList>
    </citation>
    <scope>NUCLEOTIDE SEQUENCE</scope>
    <source>
        <strain evidence="3">CBS 121739</strain>
    </source>
</reference>
<feature type="domain" description="Gfd2/YDR514C-like C-terminal" evidence="2">
    <location>
        <begin position="127"/>
        <end position="322"/>
    </location>
</feature>
<feature type="compositionally biased region" description="Low complexity" evidence="1">
    <location>
        <begin position="527"/>
        <end position="539"/>
    </location>
</feature>